<dbReference type="PRINTS" id="PR01046">
    <property type="entry name" value="TRNASYNTHPRO"/>
</dbReference>
<dbReference type="InterPro" id="IPR050062">
    <property type="entry name" value="Pro-tRNA_synthetase"/>
</dbReference>
<proteinExistence type="predicted"/>
<dbReference type="InterPro" id="IPR044140">
    <property type="entry name" value="ProRS_anticodon_short"/>
</dbReference>
<reference evidence="14 15" key="1">
    <citation type="journal article" date="2016" name="Nat. Commun.">
        <title>Thousands of microbial genomes shed light on interconnected biogeochemical processes in an aquifer system.</title>
        <authorList>
            <person name="Anantharaman K."/>
            <person name="Brown C.T."/>
            <person name="Hug L.A."/>
            <person name="Sharon I."/>
            <person name="Castelle C.J."/>
            <person name="Probst A.J."/>
            <person name="Thomas B.C."/>
            <person name="Singh A."/>
            <person name="Wilkins M.J."/>
            <person name="Karaoz U."/>
            <person name="Brodie E.L."/>
            <person name="Williams K.H."/>
            <person name="Hubbard S.S."/>
            <person name="Banfield J.F."/>
        </authorList>
    </citation>
    <scope>NUCLEOTIDE SEQUENCE [LARGE SCALE GENOMIC DNA]</scope>
</reference>
<evidence type="ECO:0000256" key="3">
    <source>
        <dbReference type="ARBA" id="ARBA00012831"/>
    </source>
</evidence>
<organism evidence="14 15">
    <name type="scientific">Candidatus Gottesmanbacteria bacterium RBG_16_52_11</name>
    <dbReference type="NCBI Taxonomy" id="1798374"/>
    <lineage>
        <taxon>Bacteria</taxon>
        <taxon>Candidatus Gottesmaniibacteriota</taxon>
    </lineage>
</organism>
<dbReference type="PANTHER" id="PTHR42753">
    <property type="entry name" value="MITOCHONDRIAL RIBOSOME PROTEIN L39/PROLYL-TRNA LIGASE FAMILY MEMBER"/>
    <property type="match status" value="1"/>
</dbReference>
<dbReference type="InterPro" id="IPR002314">
    <property type="entry name" value="aa-tRNA-synt_IIb"/>
</dbReference>
<evidence type="ECO:0000256" key="2">
    <source>
        <dbReference type="ARBA" id="ARBA00011738"/>
    </source>
</evidence>
<dbReference type="InterPro" id="IPR036754">
    <property type="entry name" value="YbaK/aa-tRNA-synt-asso_dom_sf"/>
</dbReference>
<keyword evidence="6 14" id="KW-0436">Ligase</keyword>
<comment type="subunit">
    <text evidence="2">Homodimer.</text>
</comment>
<dbReference type="SUPFAM" id="SSF52954">
    <property type="entry name" value="Class II aaRS ABD-related"/>
    <property type="match status" value="1"/>
</dbReference>
<evidence type="ECO:0000256" key="7">
    <source>
        <dbReference type="ARBA" id="ARBA00022741"/>
    </source>
</evidence>
<dbReference type="PANTHER" id="PTHR42753:SF2">
    <property type="entry name" value="PROLINE--TRNA LIGASE"/>
    <property type="match status" value="1"/>
</dbReference>
<evidence type="ECO:0000256" key="4">
    <source>
        <dbReference type="ARBA" id="ARBA00019110"/>
    </source>
</evidence>
<comment type="catalytic activity">
    <reaction evidence="11">
        <text>tRNA(Pro) + L-proline + ATP = L-prolyl-tRNA(Pro) + AMP + diphosphate</text>
        <dbReference type="Rhea" id="RHEA:14305"/>
        <dbReference type="Rhea" id="RHEA-COMP:9700"/>
        <dbReference type="Rhea" id="RHEA-COMP:9702"/>
        <dbReference type="ChEBI" id="CHEBI:30616"/>
        <dbReference type="ChEBI" id="CHEBI:33019"/>
        <dbReference type="ChEBI" id="CHEBI:60039"/>
        <dbReference type="ChEBI" id="CHEBI:78442"/>
        <dbReference type="ChEBI" id="CHEBI:78532"/>
        <dbReference type="ChEBI" id="CHEBI:456215"/>
        <dbReference type="EC" id="6.1.1.15"/>
    </reaction>
</comment>
<gene>
    <name evidence="14" type="ORF">A2Z33_01525</name>
</gene>
<keyword evidence="5" id="KW-0963">Cytoplasm</keyword>
<name>A0A1F5YPS9_9BACT</name>
<dbReference type="NCBIfam" id="TIGR00409">
    <property type="entry name" value="proS_fam_II"/>
    <property type="match status" value="1"/>
</dbReference>
<evidence type="ECO:0000256" key="9">
    <source>
        <dbReference type="ARBA" id="ARBA00022917"/>
    </source>
</evidence>
<dbReference type="Gene3D" id="3.40.50.800">
    <property type="entry name" value="Anticodon-binding domain"/>
    <property type="match status" value="1"/>
</dbReference>
<dbReference type="AlphaFoldDB" id="A0A1F5YPS9"/>
<dbReference type="PROSITE" id="PS50862">
    <property type="entry name" value="AA_TRNA_LIGASE_II"/>
    <property type="match status" value="1"/>
</dbReference>
<dbReference type="GO" id="GO:0004827">
    <property type="term" value="F:proline-tRNA ligase activity"/>
    <property type="evidence" value="ECO:0007669"/>
    <property type="project" value="UniProtKB-UniRule"/>
</dbReference>
<dbReference type="CDD" id="cd00861">
    <property type="entry name" value="ProRS_anticodon_short"/>
    <property type="match status" value="1"/>
</dbReference>
<dbReference type="SUPFAM" id="SSF55826">
    <property type="entry name" value="YbaK/ProRS associated domain"/>
    <property type="match status" value="1"/>
</dbReference>
<evidence type="ECO:0000259" key="13">
    <source>
        <dbReference type="PROSITE" id="PS50862"/>
    </source>
</evidence>
<evidence type="ECO:0000313" key="15">
    <source>
        <dbReference type="Proteomes" id="UP000178448"/>
    </source>
</evidence>
<keyword evidence="9" id="KW-0648">Protein biosynthesis</keyword>
<dbReference type="EMBL" id="MFJD01000009">
    <property type="protein sequence ID" value="OGG01902.1"/>
    <property type="molecule type" value="Genomic_DNA"/>
</dbReference>
<evidence type="ECO:0000256" key="6">
    <source>
        <dbReference type="ARBA" id="ARBA00022598"/>
    </source>
</evidence>
<dbReference type="CDD" id="cd04334">
    <property type="entry name" value="ProRS-INS"/>
    <property type="match status" value="1"/>
</dbReference>
<evidence type="ECO:0000256" key="12">
    <source>
        <dbReference type="NCBIfam" id="TIGR00409"/>
    </source>
</evidence>
<dbReference type="Pfam" id="PF03129">
    <property type="entry name" value="HGTP_anticodon"/>
    <property type="match status" value="1"/>
</dbReference>
<dbReference type="Pfam" id="PF00587">
    <property type="entry name" value="tRNA-synt_2b"/>
    <property type="match status" value="1"/>
</dbReference>
<comment type="caution">
    <text evidence="14">The sequence shown here is derived from an EMBL/GenBank/DDBJ whole genome shotgun (WGS) entry which is preliminary data.</text>
</comment>
<keyword evidence="7" id="KW-0547">Nucleotide-binding</keyword>
<evidence type="ECO:0000256" key="8">
    <source>
        <dbReference type="ARBA" id="ARBA00022840"/>
    </source>
</evidence>
<dbReference type="Gene3D" id="3.90.960.10">
    <property type="entry name" value="YbaK/aminoacyl-tRNA synthetase-associated domain"/>
    <property type="match status" value="1"/>
</dbReference>
<dbReference type="GO" id="GO:0002161">
    <property type="term" value="F:aminoacyl-tRNA deacylase activity"/>
    <property type="evidence" value="ECO:0007669"/>
    <property type="project" value="InterPro"/>
</dbReference>
<dbReference type="InterPro" id="IPR007214">
    <property type="entry name" value="YbaK/aa-tRNA-synth-assoc-dom"/>
</dbReference>
<protein>
    <recommendedName>
        <fullName evidence="4 12">Proline--tRNA ligase</fullName>
        <ecNumber evidence="3 12">6.1.1.15</ecNumber>
    </recommendedName>
</protein>
<dbReference type="GO" id="GO:0006433">
    <property type="term" value="P:prolyl-tRNA aminoacylation"/>
    <property type="evidence" value="ECO:0007669"/>
    <property type="project" value="UniProtKB-UniRule"/>
</dbReference>
<evidence type="ECO:0000256" key="11">
    <source>
        <dbReference type="ARBA" id="ARBA00047671"/>
    </source>
</evidence>
<keyword evidence="8" id="KW-0067">ATP-binding</keyword>
<dbReference type="InterPro" id="IPR002316">
    <property type="entry name" value="Pro-tRNA-ligase_IIa"/>
</dbReference>
<dbReference type="Gene3D" id="3.30.930.10">
    <property type="entry name" value="Bira Bifunctional Protein, Domain 2"/>
    <property type="match status" value="2"/>
</dbReference>
<dbReference type="STRING" id="1798374.A2Z33_01525"/>
<dbReference type="InterPro" id="IPR006195">
    <property type="entry name" value="aa-tRNA-synth_II"/>
</dbReference>
<accession>A0A1F5YPS9</accession>
<dbReference type="GO" id="GO:0005524">
    <property type="term" value="F:ATP binding"/>
    <property type="evidence" value="ECO:0007669"/>
    <property type="project" value="UniProtKB-KW"/>
</dbReference>
<evidence type="ECO:0000313" key="14">
    <source>
        <dbReference type="EMBL" id="OGG01902.1"/>
    </source>
</evidence>
<dbReference type="Pfam" id="PF04073">
    <property type="entry name" value="tRNA_edit"/>
    <property type="match status" value="1"/>
</dbReference>
<evidence type="ECO:0000256" key="10">
    <source>
        <dbReference type="ARBA" id="ARBA00023146"/>
    </source>
</evidence>
<comment type="subcellular location">
    <subcellularLocation>
        <location evidence="1">Cytoplasm</location>
    </subcellularLocation>
</comment>
<dbReference type="InterPro" id="IPR004500">
    <property type="entry name" value="Pro-tRNA-synth_IIa_bac-type"/>
</dbReference>
<dbReference type="EC" id="6.1.1.15" evidence="3 12"/>
<evidence type="ECO:0000256" key="5">
    <source>
        <dbReference type="ARBA" id="ARBA00022490"/>
    </source>
</evidence>
<feature type="domain" description="Aminoacyl-transfer RNA synthetases class-II family profile" evidence="13">
    <location>
        <begin position="37"/>
        <end position="474"/>
    </location>
</feature>
<dbReference type="GO" id="GO:0005829">
    <property type="term" value="C:cytosol"/>
    <property type="evidence" value="ECO:0007669"/>
    <property type="project" value="TreeGrafter"/>
</dbReference>
<evidence type="ECO:0000256" key="1">
    <source>
        <dbReference type="ARBA" id="ARBA00004496"/>
    </source>
</evidence>
<dbReference type="Proteomes" id="UP000178448">
    <property type="component" value="Unassembled WGS sequence"/>
</dbReference>
<dbReference type="InterPro" id="IPR045864">
    <property type="entry name" value="aa-tRNA-synth_II/BPL/LPL"/>
</dbReference>
<keyword evidence="10" id="KW-0030">Aminoacyl-tRNA synthetase</keyword>
<sequence>MKLSGLPVKTNKNVRQFESKNATLLQKAGFIDQTMAGVYAFLPLGWRVLTKIEQIVREEMDRIGVEVFMPAIVPTKLWETTGRLETVDVLMKAVPANASAALKNDAEYVLSSTHEEVVTPLVMKFNRSYRDFPFAVYQIQTKFRSEPRAKSGLLRCREFRMKDLYSFHVSEADLKKYYEIVKKAYLEVFRRLGLGDDTVVVLASGGDFTKDYSHEFQTRCDTGEDTVFRVPSSEVAFNREVAPAKAPPVTYRDTDMLPRKDVEGKGIIGVDELARFLKIPVEKTTKTLIFKADDGQIIVAAVRGGYDVSEVKLAKAAGVKSLRLTDPETVKQITGAQTGYAGILNLPDTVRVFIDESVGNRRNFETGANRTDFHSTNVNFGRDLPEPGRFYDIKVARPGDLFPDTGEPYEVFQACEVGNIFPLNTKFSTAFGYLFTDESGSTHPVYMGSYGIGTSRVMGVIVEKFSDDRGLVWPRAVAPFAAHLITLKGAEKRGAQVYRELTDSGIEILWDDREESAGVKFSDADLLGIPYRLVVSPKTGELVEIKLRTSSASELLSLGAVIKTIKADKE</sequence>
<dbReference type="SUPFAM" id="SSF55681">
    <property type="entry name" value="Class II aaRS and biotin synthetases"/>
    <property type="match status" value="1"/>
</dbReference>
<dbReference type="InterPro" id="IPR004154">
    <property type="entry name" value="Anticodon-bd"/>
</dbReference>
<dbReference type="InterPro" id="IPR036621">
    <property type="entry name" value="Anticodon-bd_dom_sf"/>
</dbReference>